<comment type="caution">
    <text evidence="2">The sequence shown here is derived from an EMBL/GenBank/DDBJ whole genome shotgun (WGS) entry which is preliminary data.</text>
</comment>
<reference evidence="2" key="1">
    <citation type="submission" date="2022-07" db="EMBL/GenBank/DDBJ databases">
        <title>Phylogenomic reconstructions and comparative analyses of Kickxellomycotina fungi.</title>
        <authorList>
            <person name="Reynolds N.K."/>
            <person name="Stajich J.E."/>
            <person name="Barry K."/>
            <person name="Grigoriev I.V."/>
            <person name="Crous P."/>
            <person name="Smith M.E."/>
        </authorList>
    </citation>
    <scope>NUCLEOTIDE SEQUENCE</scope>
    <source>
        <strain evidence="2">RSA 861</strain>
    </source>
</reference>
<evidence type="ECO:0000313" key="2">
    <source>
        <dbReference type="EMBL" id="KAJ1918081.1"/>
    </source>
</evidence>
<keyword evidence="3" id="KW-1185">Reference proteome</keyword>
<keyword evidence="1" id="KW-0732">Signal</keyword>
<feature type="non-terminal residue" evidence="2">
    <location>
        <position position="59"/>
    </location>
</feature>
<dbReference type="EMBL" id="JANBPT010000517">
    <property type="protein sequence ID" value="KAJ1918081.1"/>
    <property type="molecule type" value="Genomic_DNA"/>
</dbReference>
<evidence type="ECO:0000313" key="3">
    <source>
        <dbReference type="Proteomes" id="UP001150569"/>
    </source>
</evidence>
<evidence type="ECO:0000256" key="1">
    <source>
        <dbReference type="SAM" id="SignalP"/>
    </source>
</evidence>
<feature type="chain" id="PRO_5040899002" evidence="1">
    <location>
        <begin position="25"/>
        <end position="59"/>
    </location>
</feature>
<proteinExistence type="predicted"/>
<name>A0A9W7ZWK5_9FUNG</name>
<feature type="signal peptide" evidence="1">
    <location>
        <begin position="1"/>
        <end position="24"/>
    </location>
</feature>
<protein>
    <submittedName>
        <fullName evidence="2">Uncharacterized protein</fullName>
    </submittedName>
</protein>
<dbReference type="Proteomes" id="UP001150569">
    <property type="component" value="Unassembled WGS sequence"/>
</dbReference>
<dbReference type="AlphaFoldDB" id="A0A9W7ZWK5"/>
<organism evidence="2 3">
    <name type="scientific">Tieghemiomyces parasiticus</name>
    <dbReference type="NCBI Taxonomy" id="78921"/>
    <lineage>
        <taxon>Eukaryota</taxon>
        <taxon>Fungi</taxon>
        <taxon>Fungi incertae sedis</taxon>
        <taxon>Zoopagomycota</taxon>
        <taxon>Kickxellomycotina</taxon>
        <taxon>Dimargaritomycetes</taxon>
        <taxon>Dimargaritales</taxon>
        <taxon>Dimargaritaceae</taxon>
        <taxon>Tieghemiomyces</taxon>
    </lineage>
</organism>
<sequence>MKVNAVLFIAATAAALFVATPIQAAPIDTLFDSLICLDASALNDHPPAVRAACDSPADD</sequence>
<accession>A0A9W7ZWK5</accession>
<gene>
    <name evidence="2" type="ORF">IWQ60_007600</name>
</gene>